<feature type="compositionally biased region" description="Low complexity" evidence="1">
    <location>
        <begin position="1"/>
        <end position="19"/>
    </location>
</feature>
<accession>A0A540N3W7</accession>
<protein>
    <submittedName>
        <fullName evidence="2">Uncharacterized protein</fullName>
    </submittedName>
</protein>
<reference evidence="2 3" key="1">
    <citation type="journal article" date="2019" name="G3 (Bethesda)">
        <title>Sequencing of a Wild Apple (Malus baccata) Genome Unravels the Differences Between Cultivated and Wild Apple Species Regarding Disease Resistance and Cold Tolerance.</title>
        <authorList>
            <person name="Chen X."/>
        </authorList>
    </citation>
    <scope>NUCLEOTIDE SEQUENCE [LARGE SCALE GENOMIC DNA]</scope>
    <source>
        <strain evidence="3">cv. Shandingzi</strain>
        <tissue evidence="2">Leaves</tissue>
    </source>
</reference>
<sequence>MTSTPSPTTIPTTTTTTSTEMDHRPVNSVHSDGHQMSPLGSTTDACGTWPAKKNTRGPCRQLKTGKVTQVTNRCILIGYDEQHRAAPTAEQHSALAHDIGHVVRTFCPMLWKSWKAMPEETKITEGSKFPEIDVFADVYVRSVNELTQSLHSKTKVTALTQEVTGLRSELALYKSQMSMLVQALSSSGIHLLGFSTPPPSQPFHIEQEQQSGPSTSDPVPNQQQDYQAPPNDTPIDFASLFS</sequence>
<name>A0A540N3W7_MALBA</name>
<evidence type="ECO:0000313" key="3">
    <source>
        <dbReference type="Proteomes" id="UP000315295"/>
    </source>
</evidence>
<evidence type="ECO:0000313" key="2">
    <source>
        <dbReference type="EMBL" id="TQE05748.1"/>
    </source>
</evidence>
<proteinExistence type="predicted"/>
<feature type="compositionally biased region" description="Polar residues" evidence="1">
    <location>
        <begin position="208"/>
        <end position="226"/>
    </location>
</feature>
<keyword evidence="3" id="KW-1185">Reference proteome</keyword>
<comment type="caution">
    <text evidence="2">The sequence shown here is derived from an EMBL/GenBank/DDBJ whole genome shotgun (WGS) entry which is preliminary data.</text>
</comment>
<feature type="region of interest" description="Disordered" evidence="1">
    <location>
        <begin position="1"/>
        <end position="58"/>
    </location>
</feature>
<evidence type="ECO:0000256" key="1">
    <source>
        <dbReference type="SAM" id="MobiDB-lite"/>
    </source>
</evidence>
<organism evidence="2 3">
    <name type="scientific">Malus baccata</name>
    <name type="common">Siberian crab apple</name>
    <name type="synonym">Pyrus baccata</name>
    <dbReference type="NCBI Taxonomy" id="106549"/>
    <lineage>
        <taxon>Eukaryota</taxon>
        <taxon>Viridiplantae</taxon>
        <taxon>Streptophyta</taxon>
        <taxon>Embryophyta</taxon>
        <taxon>Tracheophyta</taxon>
        <taxon>Spermatophyta</taxon>
        <taxon>Magnoliopsida</taxon>
        <taxon>eudicotyledons</taxon>
        <taxon>Gunneridae</taxon>
        <taxon>Pentapetalae</taxon>
        <taxon>rosids</taxon>
        <taxon>fabids</taxon>
        <taxon>Rosales</taxon>
        <taxon>Rosaceae</taxon>
        <taxon>Amygdaloideae</taxon>
        <taxon>Maleae</taxon>
        <taxon>Malus</taxon>
    </lineage>
</organism>
<feature type="region of interest" description="Disordered" evidence="1">
    <location>
        <begin position="198"/>
        <end position="235"/>
    </location>
</feature>
<dbReference type="Proteomes" id="UP000315295">
    <property type="component" value="Unassembled WGS sequence"/>
</dbReference>
<gene>
    <name evidence="2" type="ORF">C1H46_008654</name>
</gene>
<dbReference type="AlphaFoldDB" id="A0A540N3W7"/>
<dbReference type="EMBL" id="VIEB01000116">
    <property type="protein sequence ID" value="TQE05748.1"/>
    <property type="molecule type" value="Genomic_DNA"/>
</dbReference>